<dbReference type="AlphaFoldDB" id="A0A147B6F9"/>
<evidence type="ECO:0000313" key="1">
    <source>
        <dbReference type="EMBL" id="JAR86376.1"/>
    </source>
</evidence>
<sequence>VHHLDATHGPWWLTEMQESVHRYVAVKAETVYVWARWLVSSNAANMSSSRESCLRQRHHQGRVQCSTHLSDIH</sequence>
<proteinExistence type="predicted"/>
<name>A0A147B6F9_9ACAR</name>
<dbReference type="EMBL" id="GEIB01002125">
    <property type="protein sequence ID" value="JAR86376.1"/>
    <property type="molecule type" value="Transcribed_RNA"/>
</dbReference>
<protein>
    <submittedName>
        <fullName evidence="1">Uncharacterized protein</fullName>
    </submittedName>
</protein>
<accession>A0A147B6F9</accession>
<organism evidence="1">
    <name type="scientific">Alectorobius mimon</name>
    <dbReference type="NCBI Taxonomy" id="360319"/>
    <lineage>
        <taxon>Eukaryota</taxon>
        <taxon>Metazoa</taxon>
        <taxon>Ecdysozoa</taxon>
        <taxon>Arthropoda</taxon>
        <taxon>Chelicerata</taxon>
        <taxon>Arachnida</taxon>
        <taxon>Acari</taxon>
        <taxon>Parasitiformes</taxon>
        <taxon>Ixodida</taxon>
        <taxon>Ixodoidea</taxon>
        <taxon>Argasidae</taxon>
        <taxon>Ornithodorinae</taxon>
        <taxon>Alectorobius</taxon>
    </lineage>
</organism>
<feature type="non-terminal residue" evidence="1">
    <location>
        <position position="1"/>
    </location>
</feature>
<reference evidence="1" key="1">
    <citation type="submission" date="2016-03" db="EMBL/GenBank/DDBJ databases">
        <title>Gut transcriptome analysis on engorged females of Ornithodoros mimon (Acari: Argasidae) and phylogenetic inferences of soft ticks.</title>
        <authorList>
            <person name="Landulfo G.A."/>
            <person name="Giovanni D."/>
            <person name="Carvalho E."/>
            <person name="Junqueira-de-Azevedo I."/>
            <person name="Patane J."/>
            <person name="Mendoca R."/>
            <person name="Barros-Battesti D."/>
        </authorList>
    </citation>
    <scope>NUCLEOTIDE SEQUENCE</scope>
    <source>
        <strain evidence="1">Females</strain>
        <tissue evidence="1">Gut</tissue>
    </source>
</reference>